<name>A0AA40P6J7_9PSED</name>
<feature type="region of interest" description="Disordered" evidence="1">
    <location>
        <begin position="60"/>
        <end position="79"/>
    </location>
</feature>
<dbReference type="CDD" id="cd16170">
    <property type="entry name" value="MvaT_DBD"/>
    <property type="match status" value="1"/>
</dbReference>
<proteinExistence type="predicted"/>
<dbReference type="NCBIfam" id="NF041859">
    <property type="entry name" value="silencer_MvaTU"/>
    <property type="match status" value="1"/>
</dbReference>
<evidence type="ECO:0000259" key="2">
    <source>
        <dbReference type="Pfam" id="PF22055"/>
    </source>
</evidence>
<comment type="caution">
    <text evidence="3">The sequence shown here is derived from an EMBL/GenBank/DDBJ whole genome shotgun (WGS) entry which is preliminary data.</text>
</comment>
<organism evidence="3 5">
    <name type="scientific">Pseudomonas tremae</name>
    <dbReference type="NCBI Taxonomy" id="200454"/>
    <lineage>
        <taxon>Bacteria</taxon>
        <taxon>Pseudomonadati</taxon>
        <taxon>Pseudomonadota</taxon>
        <taxon>Gammaproteobacteria</taxon>
        <taxon>Pseudomonadales</taxon>
        <taxon>Pseudomonadaceae</taxon>
        <taxon>Pseudomonas</taxon>
    </lineage>
</organism>
<evidence type="ECO:0000313" key="3">
    <source>
        <dbReference type="EMBL" id="KPZ05371.1"/>
    </source>
</evidence>
<accession>A0AA40P6J7</accession>
<dbReference type="EMBL" id="JBGMSU010000002">
    <property type="protein sequence ID" value="MFA0937328.1"/>
    <property type="molecule type" value="Genomic_DNA"/>
</dbReference>
<dbReference type="AlphaFoldDB" id="A0AA40P6J7"/>
<dbReference type="Proteomes" id="UP000050523">
    <property type="component" value="Unassembled WGS sequence"/>
</dbReference>
<gene>
    <name evidence="4" type="ORF">ACDH53_07735</name>
    <name evidence="3" type="ORF">ALO43_00273</name>
</gene>
<evidence type="ECO:0000313" key="6">
    <source>
        <dbReference type="Proteomes" id="UP001569512"/>
    </source>
</evidence>
<dbReference type="Pfam" id="PF22055">
    <property type="entry name" value="MvaT_DBD"/>
    <property type="match status" value="1"/>
</dbReference>
<dbReference type="EMBL" id="LJRO01000090">
    <property type="protein sequence ID" value="KPZ05371.1"/>
    <property type="molecule type" value="Genomic_DNA"/>
</dbReference>
<keyword evidence="6" id="KW-1185">Reference proteome</keyword>
<sequence>MSKLAEYRQLERHLADQIAALEAMKGDKGLEQEIEFETKLRELLGEYSKSLKDVIAILDHPSNSKPGKASGTPVKSTRKARALKVYKNPHTGEVVETKGGNHKTLKEWKAKHGSDTVESWLD</sequence>
<feature type="domain" description="MvaT DNA-binding" evidence="2">
    <location>
        <begin position="84"/>
        <end position="120"/>
    </location>
</feature>
<reference evidence="4 6" key="2">
    <citation type="submission" date="2024-06" db="EMBL/GenBank/DDBJ databases">
        <title>Genome sequences for Pseudomonas syringae strains with characterized LPS.</title>
        <authorList>
            <person name="Baltrus D.A."/>
            <person name="Krings L."/>
        </authorList>
    </citation>
    <scope>NUCLEOTIDE SEQUENCE [LARGE SCALE GENOMIC DNA]</scope>
    <source>
        <strain evidence="4 6">NCPPB2708</strain>
    </source>
</reference>
<dbReference type="InterPro" id="IPR035616">
    <property type="entry name" value="MvaT_DBD"/>
</dbReference>
<dbReference type="RefSeq" id="WP_024669376.1">
    <property type="nucleotide sequence ID" value="NZ_AVEE02000111.1"/>
</dbReference>
<evidence type="ECO:0000313" key="4">
    <source>
        <dbReference type="EMBL" id="MFA0937328.1"/>
    </source>
</evidence>
<protein>
    <submittedName>
        <fullName evidence="3">H-NS family protein MvaT</fullName>
    </submittedName>
    <submittedName>
        <fullName evidence="4">Histone-like nucleoid-structuring protein, MvaT/MvaU family</fullName>
    </submittedName>
</protein>
<reference evidence="3 5" key="1">
    <citation type="submission" date="2015-09" db="EMBL/GenBank/DDBJ databases">
        <title>Genome announcement of multiple Pseudomonas syringae strains.</title>
        <authorList>
            <person name="Thakur S."/>
            <person name="Wang P.W."/>
            <person name="Gong Y."/>
            <person name="Weir B.S."/>
            <person name="Guttman D.S."/>
        </authorList>
    </citation>
    <scope>NUCLEOTIDE SEQUENCE [LARGE SCALE GENOMIC DNA]</scope>
    <source>
        <strain evidence="3 5">ICMP9151</strain>
    </source>
</reference>
<dbReference type="Proteomes" id="UP001569512">
    <property type="component" value="Unassembled WGS sequence"/>
</dbReference>
<evidence type="ECO:0000256" key="1">
    <source>
        <dbReference type="SAM" id="MobiDB-lite"/>
    </source>
</evidence>
<evidence type="ECO:0000313" key="5">
    <source>
        <dbReference type="Proteomes" id="UP000050523"/>
    </source>
</evidence>